<protein>
    <submittedName>
        <fullName evidence="3">Uncharacterized protein</fullName>
    </submittedName>
</protein>
<dbReference type="AlphaFoldDB" id="A0AAN6QAZ5"/>
<accession>A0AAN6QAZ5</accession>
<feature type="compositionally biased region" description="Low complexity" evidence="1">
    <location>
        <begin position="208"/>
        <end position="223"/>
    </location>
</feature>
<evidence type="ECO:0000256" key="1">
    <source>
        <dbReference type="SAM" id="MobiDB-lite"/>
    </source>
</evidence>
<keyword evidence="4" id="KW-1185">Reference proteome</keyword>
<reference evidence="3" key="2">
    <citation type="submission" date="2023-05" db="EMBL/GenBank/DDBJ databases">
        <authorList>
            <consortium name="Lawrence Berkeley National Laboratory"/>
            <person name="Steindorff A."/>
            <person name="Hensen N."/>
            <person name="Bonometti L."/>
            <person name="Westerberg I."/>
            <person name="Brannstrom I.O."/>
            <person name="Guillou S."/>
            <person name="Cros-Aarteil S."/>
            <person name="Calhoun S."/>
            <person name="Haridas S."/>
            <person name="Kuo A."/>
            <person name="Mondo S."/>
            <person name="Pangilinan J."/>
            <person name="Riley R."/>
            <person name="Labutti K."/>
            <person name="Andreopoulos B."/>
            <person name="Lipzen A."/>
            <person name="Chen C."/>
            <person name="Yanf M."/>
            <person name="Daum C."/>
            <person name="Ng V."/>
            <person name="Clum A."/>
            <person name="Ohm R."/>
            <person name="Martin F."/>
            <person name="Silar P."/>
            <person name="Natvig D."/>
            <person name="Lalanne C."/>
            <person name="Gautier V."/>
            <person name="Ament-Velasquez S.L."/>
            <person name="Kruys A."/>
            <person name="Hutchinson M.I."/>
            <person name="Powell A.J."/>
            <person name="Barry K."/>
            <person name="Miller A.N."/>
            <person name="Grigoriev I.V."/>
            <person name="Debuchy R."/>
            <person name="Gladieux P."/>
            <person name="Thoren M.H."/>
            <person name="Johannesson H."/>
        </authorList>
    </citation>
    <scope>NUCLEOTIDE SEQUENCE</scope>
    <source>
        <strain evidence="3">CBS 757.83</strain>
    </source>
</reference>
<proteinExistence type="predicted"/>
<keyword evidence="2" id="KW-0472">Membrane</keyword>
<feature type="compositionally biased region" description="Basic and acidic residues" evidence="1">
    <location>
        <begin position="241"/>
        <end position="253"/>
    </location>
</feature>
<evidence type="ECO:0000313" key="4">
    <source>
        <dbReference type="Proteomes" id="UP001305647"/>
    </source>
</evidence>
<dbReference type="Pfam" id="PF13430">
    <property type="entry name" value="DUF4112"/>
    <property type="match status" value="1"/>
</dbReference>
<feature type="transmembrane region" description="Helical" evidence="2">
    <location>
        <begin position="118"/>
        <end position="138"/>
    </location>
</feature>
<comment type="caution">
    <text evidence="3">The sequence shown here is derived from an EMBL/GenBank/DDBJ whole genome shotgun (WGS) entry which is preliminary data.</text>
</comment>
<dbReference type="EMBL" id="MU863624">
    <property type="protein sequence ID" value="KAK4106898.1"/>
    <property type="molecule type" value="Genomic_DNA"/>
</dbReference>
<dbReference type="PANTHER" id="PTHR35519">
    <property type="entry name" value="MEMBRANE PROTEINS"/>
    <property type="match status" value="1"/>
</dbReference>
<organism evidence="3 4">
    <name type="scientific">Parathielavia hyrcaniae</name>
    <dbReference type="NCBI Taxonomy" id="113614"/>
    <lineage>
        <taxon>Eukaryota</taxon>
        <taxon>Fungi</taxon>
        <taxon>Dikarya</taxon>
        <taxon>Ascomycota</taxon>
        <taxon>Pezizomycotina</taxon>
        <taxon>Sordariomycetes</taxon>
        <taxon>Sordariomycetidae</taxon>
        <taxon>Sordariales</taxon>
        <taxon>Chaetomiaceae</taxon>
        <taxon>Parathielavia</taxon>
    </lineage>
</organism>
<name>A0AAN6QAZ5_9PEZI</name>
<dbReference type="Proteomes" id="UP001305647">
    <property type="component" value="Unassembled WGS sequence"/>
</dbReference>
<gene>
    <name evidence="3" type="ORF">N658DRAFT_414359</name>
</gene>
<feature type="transmembrane region" description="Helical" evidence="2">
    <location>
        <begin position="78"/>
        <end position="98"/>
    </location>
</feature>
<evidence type="ECO:0000313" key="3">
    <source>
        <dbReference type="EMBL" id="KAK4106898.1"/>
    </source>
</evidence>
<feature type="region of interest" description="Disordered" evidence="1">
    <location>
        <begin position="203"/>
        <end position="253"/>
    </location>
</feature>
<dbReference type="InterPro" id="IPR025187">
    <property type="entry name" value="DUF4112"/>
</dbReference>
<keyword evidence="2" id="KW-1133">Transmembrane helix</keyword>
<sequence length="253" mass="28154">MSGIALKLLKKQVDAELGKRNTNYEDPYYVQVERNGRKRTDKRPIPEGLSANDRKILKEIRRRAHRLDQSFSFCGFRFGWSAFIGMFPVIGDAIEVLISLMMIKKAAKVDGGLPKRLYSMMFTNIMLDFAIGFVPLLGDLADAWFRANTRNAWLLDAYLTAKAEAIQKKVIVDPDTGKSVPVPRELLGTPTTEDVEQGVRHPQMAESARATPAAVPPARTLAPKTHSAPGRNLTSQGGIRHVQDPRDKAGRKT</sequence>
<keyword evidence="2" id="KW-0812">Transmembrane</keyword>
<evidence type="ECO:0000256" key="2">
    <source>
        <dbReference type="SAM" id="Phobius"/>
    </source>
</evidence>
<reference evidence="3" key="1">
    <citation type="journal article" date="2023" name="Mol. Phylogenet. Evol.">
        <title>Genome-scale phylogeny and comparative genomics of the fungal order Sordariales.</title>
        <authorList>
            <person name="Hensen N."/>
            <person name="Bonometti L."/>
            <person name="Westerberg I."/>
            <person name="Brannstrom I.O."/>
            <person name="Guillou S."/>
            <person name="Cros-Aarteil S."/>
            <person name="Calhoun S."/>
            <person name="Haridas S."/>
            <person name="Kuo A."/>
            <person name="Mondo S."/>
            <person name="Pangilinan J."/>
            <person name="Riley R."/>
            <person name="LaButti K."/>
            <person name="Andreopoulos B."/>
            <person name="Lipzen A."/>
            <person name="Chen C."/>
            <person name="Yan M."/>
            <person name="Daum C."/>
            <person name="Ng V."/>
            <person name="Clum A."/>
            <person name="Steindorff A."/>
            <person name="Ohm R.A."/>
            <person name="Martin F."/>
            <person name="Silar P."/>
            <person name="Natvig D.O."/>
            <person name="Lalanne C."/>
            <person name="Gautier V."/>
            <person name="Ament-Velasquez S.L."/>
            <person name="Kruys A."/>
            <person name="Hutchinson M.I."/>
            <person name="Powell A.J."/>
            <person name="Barry K."/>
            <person name="Miller A.N."/>
            <person name="Grigoriev I.V."/>
            <person name="Debuchy R."/>
            <person name="Gladieux P."/>
            <person name="Hiltunen Thoren M."/>
            <person name="Johannesson H."/>
        </authorList>
    </citation>
    <scope>NUCLEOTIDE SEQUENCE</scope>
    <source>
        <strain evidence="3">CBS 757.83</strain>
    </source>
</reference>
<dbReference type="PANTHER" id="PTHR35519:SF2">
    <property type="entry name" value="PH DOMAIN PROTEIN"/>
    <property type="match status" value="1"/>
</dbReference>